<keyword evidence="11" id="KW-1185">Reference proteome</keyword>
<keyword evidence="7" id="KW-0175">Coiled coil</keyword>
<evidence type="ECO:0000259" key="8">
    <source>
        <dbReference type="PROSITE" id="PS50059"/>
    </source>
</evidence>
<dbReference type="CDD" id="cd00317">
    <property type="entry name" value="cyclophilin"/>
    <property type="match status" value="1"/>
</dbReference>
<dbReference type="Pfam" id="PF00160">
    <property type="entry name" value="Pro_isomerase"/>
    <property type="match status" value="1"/>
</dbReference>
<evidence type="ECO:0000313" key="11">
    <source>
        <dbReference type="Proteomes" id="UP000192343"/>
    </source>
</evidence>
<feature type="domain" description="PPIase FKBP-type" evidence="8">
    <location>
        <begin position="267"/>
        <end position="353"/>
    </location>
</feature>
<dbReference type="InterPro" id="IPR029000">
    <property type="entry name" value="Cyclophilin-like_dom_sf"/>
</dbReference>
<organism evidence="10 11">
    <name type="scientific">Marispirochaeta aestuarii</name>
    <dbReference type="NCBI Taxonomy" id="1963862"/>
    <lineage>
        <taxon>Bacteria</taxon>
        <taxon>Pseudomonadati</taxon>
        <taxon>Spirochaetota</taxon>
        <taxon>Spirochaetia</taxon>
        <taxon>Spirochaetales</taxon>
        <taxon>Spirochaetaceae</taxon>
        <taxon>Marispirochaeta</taxon>
    </lineage>
</organism>
<dbReference type="EMBL" id="MWQY01000004">
    <property type="protein sequence ID" value="ORC36921.1"/>
    <property type="molecule type" value="Genomic_DNA"/>
</dbReference>
<dbReference type="PRINTS" id="PR00153">
    <property type="entry name" value="CSAPPISMRASE"/>
</dbReference>
<dbReference type="GO" id="GO:0006457">
    <property type="term" value="P:protein folding"/>
    <property type="evidence" value="ECO:0007669"/>
    <property type="project" value="InterPro"/>
</dbReference>
<dbReference type="EC" id="5.2.1.8" evidence="3 6"/>
<name>A0A1Y1S0N8_9SPIO</name>
<comment type="catalytic activity">
    <reaction evidence="1 6">
        <text>[protein]-peptidylproline (omega=180) = [protein]-peptidylproline (omega=0)</text>
        <dbReference type="Rhea" id="RHEA:16237"/>
        <dbReference type="Rhea" id="RHEA-COMP:10747"/>
        <dbReference type="Rhea" id="RHEA-COMP:10748"/>
        <dbReference type="ChEBI" id="CHEBI:83833"/>
        <dbReference type="ChEBI" id="CHEBI:83834"/>
        <dbReference type="EC" id="5.2.1.8"/>
    </reaction>
</comment>
<dbReference type="PANTHER" id="PTHR45625:SF4">
    <property type="entry name" value="PEPTIDYLPROLYL ISOMERASE DOMAIN AND WD REPEAT-CONTAINING PROTEIN 1"/>
    <property type="match status" value="1"/>
</dbReference>
<dbReference type="PANTHER" id="PTHR45625">
    <property type="entry name" value="PEPTIDYL-PROLYL CIS-TRANS ISOMERASE-RELATED"/>
    <property type="match status" value="1"/>
</dbReference>
<sequence length="353" mass="38267">MTHNTGNLFAPARRGLLRTPGGIIISLLLGVFFMTSCNAQPEFSDGLYAAINTEKGTIYLELEYRKAPLTVSNFVGLAEGSIDHDEGDGPFYDGLNFHRVVDDFVIQGGCPQGNGTGGPGYSFPDEFHPELRHDGPGILSMANSGANTNGSQFFITHRETPHLDDRHSVFGRVVEGMDVVNKIEAGDRINSVEILRVGSEAEAFTVNQDGFDELIQKIRKETAEKKAAAQQGLLKQITDKWPGLSSTESGVYYEILQSGSGQTADAKRPVTVHYKLSLLNGSVIQSSFGGDPVEFSLDKVIPGWREGILAGDGMKAGEKRRLVIPPHLGYGEQGYPGVIPPNSFLVFVVELLK</sequence>
<dbReference type="SUPFAM" id="SSF50891">
    <property type="entry name" value="Cyclophilin-like"/>
    <property type="match status" value="1"/>
</dbReference>
<keyword evidence="5 6" id="KW-0413">Isomerase</keyword>
<dbReference type="Pfam" id="PF00254">
    <property type="entry name" value="FKBP_C"/>
    <property type="match status" value="1"/>
</dbReference>
<dbReference type="GO" id="GO:0003755">
    <property type="term" value="F:peptidyl-prolyl cis-trans isomerase activity"/>
    <property type="evidence" value="ECO:0007669"/>
    <property type="project" value="UniProtKB-KW"/>
</dbReference>
<evidence type="ECO:0000313" key="10">
    <source>
        <dbReference type="EMBL" id="ORC36921.1"/>
    </source>
</evidence>
<evidence type="ECO:0000256" key="3">
    <source>
        <dbReference type="ARBA" id="ARBA00013194"/>
    </source>
</evidence>
<comment type="similarity">
    <text evidence="2">Belongs to the cyclophilin-type PPIase family.</text>
</comment>
<dbReference type="PROSITE" id="PS00170">
    <property type="entry name" value="CSA_PPIASE_1"/>
    <property type="match status" value="1"/>
</dbReference>
<accession>A0A1Y1S0N8</accession>
<dbReference type="InterPro" id="IPR046357">
    <property type="entry name" value="PPIase_dom_sf"/>
</dbReference>
<dbReference type="PROSITE" id="PS50059">
    <property type="entry name" value="FKBP_PPIASE"/>
    <property type="match status" value="1"/>
</dbReference>
<dbReference type="SUPFAM" id="SSF54534">
    <property type="entry name" value="FKBP-like"/>
    <property type="match status" value="1"/>
</dbReference>
<evidence type="ECO:0000256" key="6">
    <source>
        <dbReference type="PROSITE-ProRule" id="PRU00277"/>
    </source>
</evidence>
<dbReference type="InterPro" id="IPR020892">
    <property type="entry name" value="Cyclophilin-type_PPIase_CS"/>
</dbReference>
<dbReference type="InterPro" id="IPR002130">
    <property type="entry name" value="Cyclophilin-type_PPIase_dom"/>
</dbReference>
<gene>
    <name evidence="10" type="ORF">B4O97_04670</name>
</gene>
<dbReference type="Proteomes" id="UP000192343">
    <property type="component" value="Unassembled WGS sequence"/>
</dbReference>
<reference evidence="10 11" key="1">
    <citation type="submission" date="2017-03" db="EMBL/GenBank/DDBJ databases">
        <title>Draft Genome sequence of Marispirochaeta sp. strain JC444.</title>
        <authorList>
            <person name="Shivani Y."/>
            <person name="Subhash Y."/>
            <person name="Sasikala C."/>
            <person name="Ramana C."/>
        </authorList>
    </citation>
    <scope>NUCLEOTIDE SEQUENCE [LARGE SCALE GENOMIC DNA]</scope>
    <source>
        <strain evidence="10 11">JC444</strain>
    </source>
</reference>
<feature type="domain" description="PPIase cyclophilin-type" evidence="9">
    <location>
        <begin position="56"/>
        <end position="211"/>
    </location>
</feature>
<evidence type="ECO:0000259" key="9">
    <source>
        <dbReference type="PROSITE" id="PS50072"/>
    </source>
</evidence>
<evidence type="ECO:0000256" key="5">
    <source>
        <dbReference type="ARBA" id="ARBA00023235"/>
    </source>
</evidence>
<evidence type="ECO:0000256" key="1">
    <source>
        <dbReference type="ARBA" id="ARBA00000971"/>
    </source>
</evidence>
<protein>
    <recommendedName>
        <fullName evidence="3 6">peptidylprolyl isomerase</fullName>
        <ecNumber evidence="3 6">5.2.1.8</ecNumber>
    </recommendedName>
</protein>
<comment type="caution">
    <text evidence="10">The sequence shown here is derived from an EMBL/GenBank/DDBJ whole genome shotgun (WGS) entry which is preliminary data.</text>
</comment>
<dbReference type="InterPro" id="IPR044666">
    <property type="entry name" value="Cyclophilin_A-like"/>
</dbReference>
<proteinExistence type="inferred from homology"/>
<evidence type="ECO:0000256" key="2">
    <source>
        <dbReference type="ARBA" id="ARBA00007365"/>
    </source>
</evidence>
<feature type="coiled-coil region" evidence="7">
    <location>
        <begin position="211"/>
        <end position="240"/>
    </location>
</feature>
<evidence type="ECO:0000256" key="7">
    <source>
        <dbReference type="SAM" id="Coils"/>
    </source>
</evidence>
<keyword evidence="4 6" id="KW-0697">Rotamase</keyword>
<dbReference type="AlphaFoldDB" id="A0A1Y1S0N8"/>
<dbReference type="STRING" id="1963862.B4O97_04670"/>
<dbReference type="Gene3D" id="3.10.50.40">
    <property type="match status" value="1"/>
</dbReference>
<dbReference type="PROSITE" id="PS50072">
    <property type="entry name" value="CSA_PPIASE_2"/>
    <property type="match status" value="1"/>
</dbReference>
<evidence type="ECO:0000256" key="4">
    <source>
        <dbReference type="ARBA" id="ARBA00023110"/>
    </source>
</evidence>
<dbReference type="Gene3D" id="2.40.100.10">
    <property type="entry name" value="Cyclophilin-like"/>
    <property type="match status" value="1"/>
</dbReference>
<dbReference type="InterPro" id="IPR001179">
    <property type="entry name" value="PPIase_FKBP_dom"/>
</dbReference>